<gene>
    <name evidence="2" type="primary">LOC103340593</name>
</gene>
<proteinExistence type="predicted"/>
<reference evidence="2" key="2">
    <citation type="submission" date="2025-08" db="UniProtKB">
        <authorList>
            <consortium name="RefSeq"/>
        </authorList>
    </citation>
    <scope>IDENTIFICATION</scope>
</reference>
<keyword evidence="1" id="KW-1185">Reference proteome</keyword>
<evidence type="ECO:0000313" key="2">
    <source>
        <dbReference type="RefSeq" id="XP_016651698.1"/>
    </source>
</evidence>
<accession>A0ABM1LWC1</accession>
<dbReference type="RefSeq" id="XP_016651698.1">
    <property type="nucleotide sequence ID" value="XM_016796212.1"/>
</dbReference>
<protein>
    <submittedName>
        <fullName evidence="2">Uncharacterized protein LOC103340593 isoform X1</fullName>
    </submittedName>
</protein>
<evidence type="ECO:0000313" key="1">
    <source>
        <dbReference type="Proteomes" id="UP000694861"/>
    </source>
</evidence>
<organism evidence="1 2">
    <name type="scientific">Prunus mume</name>
    <name type="common">Japanese apricot</name>
    <name type="synonym">Armeniaca mume</name>
    <dbReference type="NCBI Taxonomy" id="102107"/>
    <lineage>
        <taxon>Eukaryota</taxon>
        <taxon>Viridiplantae</taxon>
        <taxon>Streptophyta</taxon>
        <taxon>Embryophyta</taxon>
        <taxon>Tracheophyta</taxon>
        <taxon>Spermatophyta</taxon>
        <taxon>Magnoliopsida</taxon>
        <taxon>eudicotyledons</taxon>
        <taxon>Gunneridae</taxon>
        <taxon>Pentapetalae</taxon>
        <taxon>rosids</taxon>
        <taxon>fabids</taxon>
        <taxon>Rosales</taxon>
        <taxon>Rosaceae</taxon>
        <taxon>Amygdaloideae</taxon>
        <taxon>Amygdaleae</taxon>
        <taxon>Prunus</taxon>
    </lineage>
</organism>
<reference evidence="1" key="1">
    <citation type="journal article" date="2012" name="Nat. Commun.">
        <title>The genome of Prunus mume.</title>
        <authorList>
            <person name="Zhang Q."/>
            <person name="Chen W."/>
            <person name="Sun L."/>
            <person name="Zhao F."/>
            <person name="Huang B."/>
            <person name="Yang W."/>
            <person name="Tao Y."/>
            <person name="Wang J."/>
            <person name="Yuan Z."/>
            <person name="Fan G."/>
            <person name="Xing Z."/>
            <person name="Han C."/>
            <person name="Pan H."/>
            <person name="Zhong X."/>
            <person name="Shi W."/>
            <person name="Liang X."/>
            <person name="Du D."/>
            <person name="Sun F."/>
            <person name="Xu Z."/>
            <person name="Hao R."/>
            <person name="Lv T."/>
            <person name="Lv Y."/>
            <person name="Zheng Z."/>
            <person name="Sun M."/>
            <person name="Luo L."/>
            <person name="Cai M."/>
            <person name="Gao Y."/>
            <person name="Wang J."/>
            <person name="Yin Y."/>
            <person name="Xu X."/>
            <person name="Cheng T."/>
            <person name="Wang J."/>
        </authorList>
    </citation>
    <scope>NUCLEOTIDE SEQUENCE [LARGE SCALE GENOMIC DNA]</scope>
</reference>
<dbReference type="GeneID" id="103340593"/>
<name>A0ABM1LWC1_PRUMU</name>
<sequence length="141" mass="16035">MDQHKTDDNLRYVGGLTRVLAADASISFADADDDDFSIAKGVADSSSSLRPPLKKFFFEERDTPNSSTPFTAARRSFSVSSSVTSLIRDRHICFGCFGHTSTRISLRKSLRFVLTRKMKWTILWLDQIFCLRWDPNTAYID</sequence>
<dbReference type="Proteomes" id="UP000694861">
    <property type="component" value="Linkage group LG8"/>
</dbReference>